<protein>
    <recommendedName>
        <fullName evidence="3">Tetratricopeptide repeat protein</fullName>
    </recommendedName>
</protein>
<keyword evidence="2" id="KW-1185">Reference proteome</keyword>
<dbReference type="Proteomes" id="UP000244450">
    <property type="component" value="Unassembled WGS sequence"/>
</dbReference>
<comment type="caution">
    <text evidence="1">The sequence shown here is derived from an EMBL/GenBank/DDBJ whole genome shotgun (WGS) entry which is preliminary data.</text>
</comment>
<sequence length="311" mass="35723">MQLYRAYVNYQKPPTNKLPPDCATFQVYVSSKLPEAYHIYPGSLALQVKMSPLKRVLNDSADLRISVTVGDTSSPAVIDPYTFSDGERHIVTGSIYLPVYYKLTDKKGMIYEDDSSMASSQLAYTIAYPMNGPPPSMEEYSQAIIDHSWEMALDQNISWMNYRLTEMFFGASHKINVVFFGFEKNEKFGLDGTDKPIINGVYTVLHRFGQDQQWEPVADACHQAIGYWKRALEKTQAAWQALKDHKSKERLSVIQYDIYHNLAQCAIWARDTDQALYFLDQCFKMKERDTDTQELVTIMQELGVAPKPRRF</sequence>
<dbReference type="EMBL" id="QCYK01000001">
    <property type="protein sequence ID" value="PUZ29291.1"/>
    <property type="molecule type" value="Genomic_DNA"/>
</dbReference>
<name>A0A2T7BNU4_9BACT</name>
<organism evidence="1 2">
    <name type="scientific">Chitinophaga parva</name>
    <dbReference type="NCBI Taxonomy" id="2169414"/>
    <lineage>
        <taxon>Bacteria</taxon>
        <taxon>Pseudomonadati</taxon>
        <taxon>Bacteroidota</taxon>
        <taxon>Chitinophagia</taxon>
        <taxon>Chitinophagales</taxon>
        <taxon>Chitinophagaceae</taxon>
        <taxon>Chitinophaga</taxon>
    </lineage>
</organism>
<accession>A0A2T7BNU4</accession>
<proteinExistence type="predicted"/>
<reference evidence="1 2" key="1">
    <citation type="submission" date="2018-04" db="EMBL/GenBank/DDBJ databases">
        <title>Chitinophaga fuyangensis sp. nov., isolated from soil in a chemical factory.</title>
        <authorList>
            <person name="Chen K."/>
        </authorList>
    </citation>
    <scope>NUCLEOTIDE SEQUENCE [LARGE SCALE GENOMIC DNA]</scope>
    <source>
        <strain evidence="1 2">LY-1</strain>
    </source>
</reference>
<gene>
    <name evidence="1" type="ORF">DCC81_07480</name>
</gene>
<evidence type="ECO:0000313" key="1">
    <source>
        <dbReference type="EMBL" id="PUZ29291.1"/>
    </source>
</evidence>
<evidence type="ECO:0008006" key="3">
    <source>
        <dbReference type="Google" id="ProtNLM"/>
    </source>
</evidence>
<dbReference type="AlphaFoldDB" id="A0A2T7BNU4"/>
<evidence type="ECO:0000313" key="2">
    <source>
        <dbReference type="Proteomes" id="UP000244450"/>
    </source>
</evidence>